<dbReference type="Gene3D" id="1.50.40.10">
    <property type="entry name" value="Mitochondrial carrier domain"/>
    <property type="match status" value="1"/>
</dbReference>
<evidence type="ECO:0000256" key="11">
    <source>
        <dbReference type="SAM" id="Phobius"/>
    </source>
</evidence>
<dbReference type="GO" id="GO:0015217">
    <property type="term" value="F:ADP transmembrane transporter activity"/>
    <property type="evidence" value="ECO:0007669"/>
    <property type="project" value="TreeGrafter"/>
</dbReference>
<evidence type="ECO:0000256" key="10">
    <source>
        <dbReference type="RuleBase" id="RU000488"/>
    </source>
</evidence>
<dbReference type="GO" id="GO:0051724">
    <property type="term" value="F:NAD transmembrane transporter activity"/>
    <property type="evidence" value="ECO:0007669"/>
    <property type="project" value="TreeGrafter"/>
</dbReference>
<organism evidence="12 13">
    <name type="scientific">Piptocephalis cylindrospora</name>
    <dbReference type="NCBI Taxonomy" id="1907219"/>
    <lineage>
        <taxon>Eukaryota</taxon>
        <taxon>Fungi</taxon>
        <taxon>Fungi incertae sedis</taxon>
        <taxon>Zoopagomycota</taxon>
        <taxon>Zoopagomycotina</taxon>
        <taxon>Zoopagomycetes</taxon>
        <taxon>Zoopagales</taxon>
        <taxon>Piptocephalidaceae</taxon>
        <taxon>Piptocephalis</taxon>
    </lineage>
</organism>
<dbReference type="GO" id="GO:0015228">
    <property type="term" value="F:coenzyme A transmembrane transporter activity"/>
    <property type="evidence" value="ECO:0007669"/>
    <property type="project" value="TreeGrafter"/>
</dbReference>
<dbReference type="Proteomes" id="UP000267251">
    <property type="component" value="Unassembled WGS sequence"/>
</dbReference>
<dbReference type="SUPFAM" id="SSF103506">
    <property type="entry name" value="Mitochondrial carrier"/>
    <property type="match status" value="1"/>
</dbReference>
<accession>A0A4P9Y8P1</accession>
<dbReference type="GO" id="GO:0015230">
    <property type="term" value="F:FAD transmembrane transporter activity"/>
    <property type="evidence" value="ECO:0007669"/>
    <property type="project" value="TreeGrafter"/>
</dbReference>
<keyword evidence="6 11" id="KW-1133">Transmembrane helix</keyword>
<dbReference type="InterPro" id="IPR052217">
    <property type="entry name" value="Mito/Peroxisomal_Carrier"/>
</dbReference>
<dbReference type="PANTHER" id="PTHR45939">
    <property type="entry name" value="PEROXISOMAL MEMBRANE PROTEIN PMP34-RELATED"/>
    <property type="match status" value="1"/>
</dbReference>
<dbReference type="PROSITE" id="PS50920">
    <property type="entry name" value="SOLCAR"/>
    <property type="match status" value="3"/>
</dbReference>
<dbReference type="EMBL" id="KZ987735">
    <property type="protein sequence ID" value="RKP15395.1"/>
    <property type="molecule type" value="Genomic_DNA"/>
</dbReference>
<feature type="repeat" description="Solcar" evidence="9">
    <location>
        <begin position="107"/>
        <end position="202"/>
    </location>
</feature>
<evidence type="ECO:0000256" key="1">
    <source>
        <dbReference type="ARBA" id="ARBA00004585"/>
    </source>
</evidence>
<evidence type="ECO:0000313" key="13">
    <source>
        <dbReference type="Proteomes" id="UP000267251"/>
    </source>
</evidence>
<dbReference type="GO" id="GO:0080122">
    <property type="term" value="F:AMP transmembrane transporter activity"/>
    <property type="evidence" value="ECO:0007669"/>
    <property type="project" value="TreeGrafter"/>
</dbReference>
<keyword evidence="13" id="KW-1185">Reference proteome</keyword>
<feature type="repeat" description="Solcar" evidence="9">
    <location>
        <begin position="2"/>
        <end position="97"/>
    </location>
</feature>
<evidence type="ECO:0000256" key="6">
    <source>
        <dbReference type="ARBA" id="ARBA00022989"/>
    </source>
</evidence>
<keyword evidence="7 9" id="KW-0472">Membrane</keyword>
<comment type="subcellular location">
    <subcellularLocation>
        <location evidence="1">Peroxisome membrane</location>
        <topology evidence="1">Multi-pass membrane protein</topology>
    </subcellularLocation>
</comment>
<evidence type="ECO:0000256" key="4">
    <source>
        <dbReference type="ARBA" id="ARBA00022692"/>
    </source>
</evidence>
<evidence type="ECO:0000256" key="2">
    <source>
        <dbReference type="ARBA" id="ARBA00006375"/>
    </source>
</evidence>
<proteinExistence type="inferred from homology"/>
<keyword evidence="3 10" id="KW-0813">Transport</keyword>
<feature type="transmembrane region" description="Helical" evidence="11">
    <location>
        <begin position="68"/>
        <end position="90"/>
    </location>
</feature>
<evidence type="ECO:0000313" key="12">
    <source>
        <dbReference type="EMBL" id="RKP15395.1"/>
    </source>
</evidence>
<keyword evidence="5" id="KW-0677">Repeat</keyword>
<dbReference type="PANTHER" id="PTHR45939:SF5">
    <property type="entry name" value="PEROXISOMAL MEMBRANE PROTEIN PMP34"/>
    <property type="match status" value="1"/>
</dbReference>
<evidence type="ECO:0000256" key="5">
    <source>
        <dbReference type="ARBA" id="ARBA00022737"/>
    </source>
</evidence>
<evidence type="ECO:0000256" key="7">
    <source>
        <dbReference type="ARBA" id="ARBA00023136"/>
    </source>
</evidence>
<comment type="similarity">
    <text evidence="2 10">Belongs to the mitochondrial carrier (TC 2.A.29) family.</text>
</comment>
<keyword evidence="4 9" id="KW-0812">Transmembrane</keyword>
<dbReference type="GO" id="GO:0044610">
    <property type="term" value="F:FMN transmembrane transporter activity"/>
    <property type="evidence" value="ECO:0007669"/>
    <property type="project" value="TreeGrafter"/>
</dbReference>
<dbReference type="AlphaFoldDB" id="A0A4P9Y8P1"/>
<keyword evidence="8" id="KW-0576">Peroxisome</keyword>
<feature type="transmembrane region" description="Helical" evidence="11">
    <location>
        <begin position="174"/>
        <end position="196"/>
    </location>
</feature>
<evidence type="ECO:0000256" key="9">
    <source>
        <dbReference type="PROSITE-ProRule" id="PRU00282"/>
    </source>
</evidence>
<evidence type="ECO:0000256" key="8">
    <source>
        <dbReference type="ARBA" id="ARBA00023140"/>
    </source>
</evidence>
<protein>
    <submittedName>
        <fullName evidence="12">Peroxisomal membrane protein PMP47B</fullName>
    </submittedName>
</protein>
<feature type="transmembrane region" description="Helical" evidence="11">
    <location>
        <begin position="6"/>
        <end position="26"/>
    </location>
</feature>
<reference evidence="13" key="1">
    <citation type="journal article" date="2018" name="Nat. Microbiol.">
        <title>Leveraging single-cell genomics to expand the fungal tree of life.</title>
        <authorList>
            <person name="Ahrendt S.R."/>
            <person name="Quandt C.A."/>
            <person name="Ciobanu D."/>
            <person name="Clum A."/>
            <person name="Salamov A."/>
            <person name="Andreopoulos B."/>
            <person name="Cheng J.F."/>
            <person name="Woyke T."/>
            <person name="Pelin A."/>
            <person name="Henrissat B."/>
            <person name="Reynolds N.K."/>
            <person name="Benny G.L."/>
            <person name="Smith M.E."/>
            <person name="James T.Y."/>
            <person name="Grigoriev I.V."/>
        </authorList>
    </citation>
    <scope>NUCLEOTIDE SEQUENCE [LARGE SCALE GENOMIC DNA]</scope>
</reference>
<dbReference type="Pfam" id="PF00153">
    <property type="entry name" value="Mito_carr"/>
    <property type="match status" value="3"/>
</dbReference>
<feature type="transmembrane region" description="Helical" evidence="11">
    <location>
        <begin position="110"/>
        <end position="131"/>
    </location>
</feature>
<dbReference type="GO" id="GO:0005347">
    <property type="term" value="F:ATP transmembrane transporter activity"/>
    <property type="evidence" value="ECO:0007669"/>
    <property type="project" value="TreeGrafter"/>
</dbReference>
<gene>
    <name evidence="12" type="ORF">BJ684DRAFT_18274</name>
</gene>
<dbReference type="GO" id="GO:0005778">
    <property type="term" value="C:peroxisomal membrane"/>
    <property type="evidence" value="ECO:0007669"/>
    <property type="project" value="UniProtKB-SubCell"/>
</dbReference>
<evidence type="ECO:0000256" key="3">
    <source>
        <dbReference type="ARBA" id="ARBA00022448"/>
    </source>
</evidence>
<feature type="transmembrane region" description="Helical" evidence="11">
    <location>
        <begin position="216"/>
        <end position="236"/>
    </location>
</feature>
<name>A0A4P9Y8P1_9FUNG</name>
<feature type="repeat" description="Solcar" evidence="9">
    <location>
        <begin position="216"/>
        <end position="303"/>
    </location>
</feature>
<sequence>MSDQVAHALAGASGGIISMALTYPLITVSSRQQVQKDNTSPETHGVGCMEESTLKAMKRIVQREGVPGLYSGLNSALLGVGLTNGVYYFFYEWARAAFEGVSKERVMSTLQSMSAGAIAGSATVLITNPIWVVNMRMTVQRGVDDPSKKTRVTPKPLSTRATIRKILREDGVKAFWQGVTPALILVANPIIQYTVYERLYRNLLTFRSSKPLTGRHYFLLGALSKLAATSLTYPYIVVKSRMQLRHEGGKDDKERYRSVLDAFKKILAKEGIAGLYKGIYGKLLQSILTAAFLFWAKEAVFKYIVLFLTLLGGRKRI</sequence>
<dbReference type="InterPro" id="IPR023395">
    <property type="entry name" value="MCP_dom_sf"/>
</dbReference>
<dbReference type="OrthoDB" id="2019556at2759"/>
<dbReference type="InterPro" id="IPR018108">
    <property type="entry name" value="MCP_transmembrane"/>
</dbReference>